<comment type="similarity">
    <text evidence="7">Belongs to the aspartate/glutamate racemases family.</text>
</comment>
<evidence type="ECO:0000313" key="9">
    <source>
        <dbReference type="Proteomes" id="UP000290602"/>
    </source>
</evidence>
<evidence type="ECO:0000256" key="7">
    <source>
        <dbReference type="HAMAP-Rule" id="MF_00258"/>
    </source>
</evidence>
<feature type="active site" description="Proton donor/acceptor" evidence="7">
    <location>
        <position position="185"/>
    </location>
</feature>
<dbReference type="EC" id="5.1.1.3" evidence="2 7"/>
<dbReference type="Proteomes" id="UP000290602">
    <property type="component" value="Unassembled WGS sequence"/>
</dbReference>
<comment type="catalytic activity">
    <reaction evidence="1 7">
        <text>L-glutamate = D-glutamate</text>
        <dbReference type="Rhea" id="RHEA:12813"/>
        <dbReference type="ChEBI" id="CHEBI:29985"/>
        <dbReference type="ChEBI" id="CHEBI:29986"/>
        <dbReference type="EC" id="5.1.1.3"/>
    </reaction>
</comment>
<keyword evidence="4 7" id="KW-0573">Peptidoglycan synthesis</keyword>
<dbReference type="PROSITE" id="PS00924">
    <property type="entry name" value="ASP_GLU_RACEMASE_2"/>
    <property type="match status" value="1"/>
</dbReference>
<dbReference type="UniPathway" id="UPA00219"/>
<evidence type="ECO:0000256" key="6">
    <source>
        <dbReference type="ARBA" id="ARBA00023316"/>
    </source>
</evidence>
<dbReference type="Gene3D" id="3.40.50.1860">
    <property type="match status" value="2"/>
</dbReference>
<dbReference type="GO" id="GO:0008360">
    <property type="term" value="P:regulation of cell shape"/>
    <property type="evidence" value="ECO:0007669"/>
    <property type="project" value="UniProtKB-KW"/>
</dbReference>
<evidence type="ECO:0000256" key="5">
    <source>
        <dbReference type="ARBA" id="ARBA00023235"/>
    </source>
</evidence>
<dbReference type="HAMAP" id="MF_00258">
    <property type="entry name" value="Glu_racemase"/>
    <property type="match status" value="1"/>
</dbReference>
<dbReference type="InterPro" id="IPR001920">
    <property type="entry name" value="Asp/Glu_race"/>
</dbReference>
<dbReference type="PANTHER" id="PTHR21198:SF3">
    <property type="entry name" value="GLUTAMATE RACEMASE"/>
    <property type="match status" value="1"/>
</dbReference>
<dbReference type="RefSeq" id="WP_129032817.1">
    <property type="nucleotide sequence ID" value="NZ_CP059603.1"/>
</dbReference>
<organism evidence="8 9">
    <name type="scientific">Levilactobacillus suantsaii</name>
    <dbReference type="NCBI Taxonomy" id="2292255"/>
    <lineage>
        <taxon>Bacteria</taxon>
        <taxon>Bacillati</taxon>
        <taxon>Bacillota</taxon>
        <taxon>Bacilli</taxon>
        <taxon>Lactobacillales</taxon>
        <taxon>Lactobacillaceae</taxon>
        <taxon>Levilactobacillus</taxon>
    </lineage>
</organism>
<comment type="function">
    <text evidence="7">Provides the (R)-glutamate required for cell wall biosynthesis.</text>
</comment>
<dbReference type="InterPro" id="IPR033134">
    <property type="entry name" value="Asp/Glu_racemase_AS_2"/>
</dbReference>
<dbReference type="GO" id="GO:0008881">
    <property type="term" value="F:glutamate racemase activity"/>
    <property type="evidence" value="ECO:0007669"/>
    <property type="project" value="UniProtKB-UniRule"/>
</dbReference>
<dbReference type="OrthoDB" id="9801055at2"/>
<feature type="binding site" evidence="7">
    <location>
        <begin position="186"/>
        <end position="187"/>
    </location>
    <ligand>
        <name>substrate</name>
    </ligand>
</feature>
<evidence type="ECO:0000313" key="8">
    <source>
        <dbReference type="EMBL" id="RXI78110.1"/>
    </source>
</evidence>
<keyword evidence="6 7" id="KW-0961">Cell wall biogenesis/degradation</keyword>
<comment type="caution">
    <text evidence="8">The sequence shown here is derived from an EMBL/GenBank/DDBJ whole genome shotgun (WGS) entry which is preliminary data.</text>
</comment>
<evidence type="ECO:0000256" key="2">
    <source>
        <dbReference type="ARBA" id="ARBA00013090"/>
    </source>
</evidence>
<accession>A0A4Q0VGM0</accession>
<dbReference type="NCBIfam" id="TIGR00067">
    <property type="entry name" value="glut_race"/>
    <property type="match status" value="1"/>
</dbReference>
<dbReference type="Pfam" id="PF01177">
    <property type="entry name" value="Asp_Glu_race"/>
    <property type="match status" value="1"/>
</dbReference>
<evidence type="ECO:0000256" key="1">
    <source>
        <dbReference type="ARBA" id="ARBA00001602"/>
    </source>
</evidence>
<feature type="binding site" evidence="7">
    <location>
        <begin position="76"/>
        <end position="77"/>
    </location>
    <ligand>
        <name>substrate</name>
    </ligand>
</feature>
<keyword evidence="3 7" id="KW-0133">Cell shape</keyword>
<dbReference type="AlphaFoldDB" id="A0A4Q0VGM0"/>
<evidence type="ECO:0000256" key="4">
    <source>
        <dbReference type="ARBA" id="ARBA00022984"/>
    </source>
</evidence>
<dbReference type="SUPFAM" id="SSF53681">
    <property type="entry name" value="Aspartate/glutamate racemase"/>
    <property type="match status" value="2"/>
</dbReference>
<keyword evidence="9" id="KW-1185">Reference proteome</keyword>
<comment type="pathway">
    <text evidence="7">Cell wall biogenesis; peptidoglycan biosynthesis.</text>
</comment>
<sequence length="260" mass="28376">MSKLQAPIGVFDSGVGGISTLRTLARVLPQEDFIFYGDSANAPYGEKSSAEVCVLASQVMVQLKAHTVKAVVIACNTATSAAKQQLIAANPDMPILGIEPALKQAFDAGKQHILVMATPLTISLPKYKAQVARFEERTHVYSLPCPGLADRIELGHDGIEQIQELVDQLMAPVLNDPIDAIVLGCTHYPFIADMIQAKYDHPVTIYTGYEGLANNLAAQLKQRGLLRTENADQHIDFLSSRNTPDELALYQHLYDYGITQ</sequence>
<evidence type="ECO:0000256" key="3">
    <source>
        <dbReference type="ARBA" id="ARBA00022960"/>
    </source>
</evidence>
<proteinExistence type="inferred from homology"/>
<protein>
    <recommendedName>
        <fullName evidence="2 7">Glutamate racemase</fullName>
        <ecNumber evidence="2 7">5.1.1.3</ecNumber>
    </recommendedName>
</protein>
<feature type="binding site" evidence="7">
    <location>
        <begin position="12"/>
        <end position="13"/>
    </location>
    <ligand>
        <name>substrate</name>
    </ligand>
</feature>
<dbReference type="InterPro" id="IPR004391">
    <property type="entry name" value="Glu_race"/>
</dbReference>
<feature type="binding site" evidence="7">
    <location>
        <begin position="44"/>
        <end position="45"/>
    </location>
    <ligand>
        <name>substrate</name>
    </ligand>
</feature>
<reference evidence="8 9" key="1">
    <citation type="submission" date="2018-08" db="EMBL/GenBank/DDBJ databases">
        <title>Lactobacillus suantsai sp. nov., isolated from traditional fermented suan-tsai in Taiwan.</title>
        <authorList>
            <person name="Huang C.-H."/>
        </authorList>
    </citation>
    <scope>NUCLEOTIDE SEQUENCE [LARGE SCALE GENOMIC DNA]</scope>
    <source>
        <strain evidence="8 9">BCRC 12945</strain>
    </source>
</reference>
<dbReference type="EMBL" id="QXIL01000015">
    <property type="protein sequence ID" value="RXI78110.1"/>
    <property type="molecule type" value="Genomic_DNA"/>
</dbReference>
<gene>
    <name evidence="7 8" type="primary">murI</name>
    <name evidence="8" type="ORF">DXH47_07945</name>
</gene>
<dbReference type="GO" id="GO:0071555">
    <property type="term" value="P:cell wall organization"/>
    <property type="evidence" value="ECO:0007669"/>
    <property type="project" value="UniProtKB-KW"/>
</dbReference>
<keyword evidence="5 7" id="KW-0413">Isomerase</keyword>
<dbReference type="InterPro" id="IPR015942">
    <property type="entry name" value="Asp/Glu/hydantoin_racemase"/>
</dbReference>
<feature type="active site" description="Proton donor/acceptor" evidence="7">
    <location>
        <position position="75"/>
    </location>
</feature>
<dbReference type="PROSITE" id="PS00923">
    <property type="entry name" value="ASP_GLU_RACEMASE_1"/>
    <property type="match status" value="1"/>
</dbReference>
<dbReference type="InterPro" id="IPR018187">
    <property type="entry name" value="Asp/Glu_racemase_AS_1"/>
</dbReference>
<dbReference type="PANTHER" id="PTHR21198">
    <property type="entry name" value="GLUTAMATE RACEMASE"/>
    <property type="match status" value="1"/>
</dbReference>
<dbReference type="GO" id="GO:0009252">
    <property type="term" value="P:peptidoglycan biosynthetic process"/>
    <property type="evidence" value="ECO:0007669"/>
    <property type="project" value="UniProtKB-UniRule"/>
</dbReference>
<name>A0A4Q0VGM0_9LACO</name>